<keyword evidence="2" id="KW-0547">Nucleotide-binding</keyword>
<dbReference type="Gene3D" id="3.30.200.20">
    <property type="entry name" value="Phosphorylase Kinase, domain 1"/>
    <property type="match status" value="1"/>
</dbReference>
<accession>A0A5C6X6E8</accession>
<gene>
    <name evidence="7" type="ORF">FRC96_08485</name>
</gene>
<feature type="domain" description="Protein kinase" evidence="6">
    <location>
        <begin position="758"/>
        <end position="1015"/>
    </location>
</feature>
<proteinExistence type="predicted"/>
<reference evidence="7 8" key="1">
    <citation type="submission" date="2019-08" db="EMBL/GenBank/DDBJ databases">
        <title>Bradymonadales sp. TMQ2.</title>
        <authorList>
            <person name="Liang Q."/>
        </authorList>
    </citation>
    <scope>NUCLEOTIDE SEQUENCE [LARGE SCALE GENOMIC DNA]</scope>
    <source>
        <strain evidence="7 8">TMQ2</strain>
    </source>
</reference>
<evidence type="ECO:0000256" key="4">
    <source>
        <dbReference type="ARBA" id="ARBA00022840"/>
    </source>
</evidence>
<dbReference type="SMART" id="SM00220">
    <property type="entry name" value="S_TKc"/>
    <property type="match status" value="2"/>
</dbReference>
<feature type="transmembrane region" description="Helical" evidence="5">
    <location>
        <begin position="526"/>
        <end position="550"/>
    </location>
</feature>
<dbReference type="InterPro" id="IPR008271">
    <property type="entry name" value="Ser/Thr_kinase_AS"/>
</dbReference>
<feature type="transmembrane region" description="Helical" evidence="5">
    <location>
        <begin position="1147"/>
        <end position="1169"/>
    </location>
</feature>
<keyword evidence="5" id="KW-1133">Transmembrane helix</keyword>
<keyword evidence="5" id="KW-0472">Membrane</keyword>
<evidence type="ECO:0000256" key="1">
    <source>
        <dbReference type="ARBA" id="ARBA00022679"/>
    </source>
</evidence>
<dbReference type="Pfam" id="PF00069">
    <property type="entry name" value="Pkinase"/>
    <property type="match status" value="2"/>
</dbReference>
<sequence>MLGSQAYGLKNRPAREPTLMKAWQDNDLLAGRYRLMRELGRDRGALLWEAHDDREMSLVHLRILQENLRSEPLVVMRFTREAALAGRLDHPALSAARELLDDEEALALVYDVPGTMTLADRLRRGVVDATEAAILLEPVLEGLEFAHRRGVIHRNLSPDHIWLDGSGGARVSGFGGAKVLDMVGLTTQSMAFGLSHYGAPEQWFSQGGQEGDADPRTDVWALGVMLFEMIVGRPPVPAGGPGAMLEALNGLDLRVDLGEQVNSPVGRAIQGALQVERSERIPSMRAMADVLLGRVELPAHLSTSKTKEVPCWNCAHPRIPTLDLCLRCGQGPLIQNPGEGSVDVFVPKFRSGEETPGVRRFAGSRSWRDLLFRTFHPQLDSEEKALLSEQLERAGAIFDEHSQERMAYSPIMIASGLTASDAYRLKTFLEKGEAAELKRPRKHTFDNPKEVMTDDQLPILVKDRSTENRLARLIWAMKGVRWSSPVLYFLLSVISALSTSFGALFLLMIVAIWTFSDGQVSGDDLFLPYLLIIIIFMIVAPIWVALVLMATKNRRPAVSFEESASGFLSKEKGQAWVAFMGDLANERDRHLAEDVLAALSWRGDEEAQRLLDEVEHDVALLGAAPRDDEWQRLQVAWEGLVAKAEQAADSPSGAARREALALAMEMKRHEKAVEESELARARLFDVLERVRALNDVAIHEEESPQHASSSAPGELKAALDELRLLHQSLTELEGTPHLEISEAAREEVDLHLALPERFDVIRPIASGGMASVVLAYDHYRGEEVALKVVLPHLRDIPQIGSLIRQEFEAACKVHHPGLVAIHEHLEVDGVGVLVMEYIPGIDLKTMIRWRGALPPAEVRTLGTTLLDALGAAHRSGVIHGDIKPANIIVGEDERVVLVDFGLARMEYLARDTELEARLGTPGYAAPEILEGGLVDERADIFGLGLTLLEALTGTLPFAQGEDEPVAGGDLQEVEAGLQLRETLKRAASRDTSKRFRSAEEMRLALASGAQSHESWQAEALASESCHQCGGARLRYLHRCTSCGARRYQISARSRFVGWQVVVEGETLEGADVAAIRQVIGEFQRIDAEQHFEALLSELPVLLSPSIAKDDALAMARALEREHISTRILHAGLGAPFYRARRSIRRILTGWTPFLALIPVLAWLFLIFSTMRHKELYFFEFASLFVVLGLLLVVLAAVELGPVLRSATRVEKGNSPGNDARPAPAFEDHAIKALQQARSERTRTLIQELVETIGALRERWANSAEFEHLVDALDDITLKAFAQVEALIEAEALLASVDPRERTDRHEEANFRVVRIGSALLSLARNVRELGAAETPEDLEAFGEMEAVFDFHVPDDAEDEQAERVVGEEQVSSA</sequence>
<dbReference type="InterPro" id="IPR000719">
    <property type="entry name" value="Prot_kinase_dom"/>
</dbReference>
<evidence type="ECO:0000259" key="6">
    <source>
        <dbReference type="PROSITE" id="PS50011"/>
    </source>
</evidence>
<feature type="domain" description="Protein kinase" evidence="6">
    <location>
        <begin position="33"/>
        <end position="292"/>
    </location>
</feature>
<evidence type="ECO:0000256" key="5">
    <source>
        <dbReference type="SAM" id="Phobius"/>
    </source>
</evidence>
<protein>
    <submittedName>
        <fullName evidence="7">Serine/threonine protein kinase</fullName>
    </submittedName>
</protein>
<feature type="transmembrane region" description="Helical" evidence="5">
    <location>
        <begin position="1175"/>
        <end position="1197"/>
    </location>
</feature>
<name>A0A5C6X6E8_9DELT</name>
<dbReference type="InterPro" id="IPR011009">
    <property type="entry name" value="Kinase-like_dom_sf"/>
</dbReference>
<dbReference type="GO" id="GO:0004674">
    <property type="term" value="F:protein serine/threonine kinase activity"/>
    <property type="evidence" value="ECO:0007669"/>
    <property type="project" value="UniProtKB-KW"/>
</dbReference>
<feature type="transmembrane region" description="Helical" evidence="5">
    <location>
        <begin position="486"/>
        <end position="514"/>
    </location>
</feature>
<evidence type="ECO:0000256" key="2">
    <source>
        <dbReference type="ARBA" id="ARBA00022741"/>
    </source>
</evidence>
<dbReference type="PROSITE" id="PS00108">
    <property type="entry name" value="PROTEIN_KINASE_ST"/>
    <property type="match status" value="1"/>
</dbReference>
<dbReference type="PANTHER" id="PTHR43289:SF6">
    <property type="entry name" value="SERINE_THREONINE-PROTEIN KINASE NEKL-3"/>
    <property type="match status" value="1"/>
</dbReference>
<keyword evidence="1" id="KW-0808">Transferase</keyword>
<dbReference type="PANTHER" id="PTHR43289">
    <property type="entry name" value="MITOGEN-ACTIVATED PROTEIN KINASE KINASE KINASE 20-RELATED"/>
    <property type="match status" value="1"/>
</dbReference>
<evidence type="ECO:0000313" key="8">
    <source>
        <dbReference type="Proteomes" id="UP000321046"/>
    </source>
</evidence>
<evidence type="ECO:0000313" key="7">
    <source>
        <dbReference type="EMBL" id="TXD37369.1"/>
    </source>
</evidence>
<dbReference type="PROSITE" id="PS50011">
    <property type="entry name" value="PROTEIN_KINASE_DOM"/>
    <property type="match status" value="2"/>
</dbReference>
<evidence type="ECO:0000256" key="3">
    <source>
        <dbReference type="ARBA" id="ARBA00022777"/>
    </source>
</evidence>
<keyword evidence="7" id="KW-0723">Serine/threonine-protein kinase</keyword>
<comment type="caution">
    <text evidence="7">The sequence shown here is derived from an EMBL/GenBank/DDBJ whole genome shotgun (WGS) entry which is preliminary data.</text>
</comment>
<dbReference type="SUPFAM" id="SSF56112">
    <property type="entry name" value="Protein kinase-like (PK-like)"/>
    <property type="match status" value="2"/>
</dbReference>
<keyword evidence="5" id="KW-0812">Transmembrane</keyword>
<dbReference type="Proteomes" id="UP000321046">
    <property type="component" value="Unassembled WGS sequence"/>
</dbReference>
<keyword evidence="4" id="KW-0067">ATP-binding</keyword>
<organism evidence="7 8">
    <name type="scientific">Lujinxingia vulgaris</name>
    <dbReference type="NCBI Taxonomy" id="2600176"/>
    <lineage>
        <taxon>Bacteria</taxon>
        <taxon>Deltaproteobacteria</taxon>
        <taxon>Bradymonadales</taxon>
        <taxon>Lujinxingiaceae</taxon>
        <taxon>Lujinxingia</taxon>
    </lineage>
</organism>
<dbReference type="EMBL" id="VOSL01000042">
    <property type="protein sequence ID" value="TXD37369.1"/>
    <property type="molecule type" value="Genomic_DNA"/>
</dbReference>
<dbReference type="CDD" id="cd14014">
    <property type="entry name" value="STKc_PknB_like"/>
    <property type="match status" value="2"/>
</dbReference>
<dbReference type="OrthoDB" id="9801841at2"/>
<keyword evidence="3 7" id="KW-0418">Kinase</keyword>
<dbReference type="GO" id="GO:0005524">
    <property type="term" value="F:ATP binding"/>
    <property type="evidence" value="ECO:0007669"/>
    <property type="project" value="UniProtKB-KW"/>
</dbReference>
<dbReference type="Gene3D" id="1.10.510.10">
    <property type="entry name" value="Transferase(Phosphotransferase) domain 1"/>
    <property type="match status" value="2"/>
</dbReference>